<keyword evidence="3" id="KW-0862">Zinc</keyword>
<proteinExistence type="predicted"/>
<keyword evidence="1" id="KW-0479">Metal-binding</keyword>
<dbReference type="Gene3D" id="3.30.40.10">
    <property type="entry name" value="Zinc/RING finger domain, C3HC4 (zinc finger)"/>
    <property type="match status" value="1"/>
</dbReference>
<keyword evidence="7" id="KW-1185">Reference proteome</keyword>
<dbReference type="InterPro" id="IPR013083">
    <property type="entry name" value="Znf_RING/FYVE/PHD"/>
</dbReference>
<sequence length="111" mass="12872">MFCSVRFHALMCSRHHCRFCGGIFCGECSKGRSLLPVKFRTKDPERVCDVCCVRIESEQSYVMEQVSRAAQFPTHDVTDLSTLRSWVNFPWCQSIEDEIYKASNMILCYSK</sequence>
<dbReference type="InterPro" id="IPR000306">
    <property type="entry name" value="Znf_FYVE"/>
</dbReference>
<evidence type="ECO:0000256" key="1">
    <source>
        <dbReference type="ARBA" id="ARBA00022723"/>
    </source>
</evidence>
<dbReference type="InterPro" id="IPR051702">
    <property type="entry name" value="SH3_domain_YSC84-like"/>
</dbReference>
<dbReference type="Pfam" id="PF01363">
    <property type="entry name" value="FYVE"/>
    <property type="match status" value="1"/>
</dbReference>
<dbReference type="Proteomes" id="UP001202328">
    <property type="component" value="Unassembled WGS sequence"/>
</dbReference>
<organism evidence="6 7">
    <name type="scientific">Papaver atlanticum</name>
    <dbReference type="NCBI Taxonomy" id="357466"/>
    <lineage>
        <taxon>Eukaryota</taxon>
        <taxon>Viridiplantae</taxon>
        <taxon>Streptophyta</taxon>
        <taxon>Embryophyta</taxon>
        <taxon>Tracheophyta</taxon>
        <taxon>Spermatophyta</taxon>
        <taxon>Magnoliopsida</taxon>
        <taxon>Ranunculales</taxon>
        <taxon>Papaveraceae</taxon>
        <taxon>Papaveroideae</taxon>
        <taxon>Papaver</taxon>
    </lineage>
</organism>
<dbReference type="AlphaFoldDB" id="A0AAD4SIH2"/>
<accession>A0AAD4SIH2</accession>
<evidence type="ECO:0000256" key="4">
    <source>
        <dbReference type="PROSITE-ProRule" id="PRU00091"/>
    </source>
</evidence>
<dbReference type="PANTHER" id="PTHR15629:SF43">
    <property type="entry name" value="RING_FYVE_PHD-TYPE ZINC FINGER FAMILY PROTEIN"/>
    <property type="match status" value="1"/>
</dbReference>
<comment type="caution">
    <text evidence="6">The sequence shown here is derived from an EMBL/GenBank/DDBJ whole genome shotgun (WGS) entry which is preliminary data.</text>
</comment>
<evidence type="ECO:0000313" key="6">
    <source>
        <dbReference type="EMBL" id="KAI3907550.1"/>
    </source>
</evidence>
<dbReference type="InterPro" id="IPR011011">
    <property type="entry name" value="Znf_FYVE_PHD"/>
</dbReference>
<protein>
    <recommendedName>
        <fullName evidence="5">FYVE-type domain-containing protein</fullName>
    </recommendedName>
</protein>
<feature type="domain" description="FYVE-type" evidence="5">
    <location>
        <begin position="1"/>
        <end position="56"/>
    </location>
</feature>
<dbReference type="PANTHER" id="PTHR15629">
    <property type="entry name" value="SH3YL1 PROTEIN"/>
    <property type="match status" value="1"/>
</dbReference>
<name>A0AAD4SIH2_9MAGN</name>
<gene>
    <name evidence="6" type="ORF">MKW98_016194</name>
</gene>
<dbReference type="SUPFAM" id="SSF57903">
    <property type="entry name" value="FYVE/PHD zinc finger"/>
    <property type="match status" value="1"/>
</dbReference>
<dbReference type="EMBL" id="JAJJMB010010581">
    <property type="protein sequence ID" value="KAI3907550.1"/>
    <property type="molecule type" value="Genomic_DNA"/>
</dbReference>
<dbReference type="GO" id="GO:0008270">
    <property type="term" value="F:zinc ion binding"/>
    <property type="evidence" value="ECO:0007669"/>
    <property type="project" value="UniProtKB-KW"/>
</dbReference>
<dbReference type="InterPro" id="IPR017455">
    <property type="entry name" value="Znf_FYVE-rel"/>
</dbReference>
<evidence type="ECO:0000259" key="5">
    <source>
        <dbReference type="PROSITE" id="PS50178"/>
    </source>
</evidence>
<keyword evidence="2 4" id="KW-0863">Zinc-finger</keyword>
<evidence type="ECO:0000256" key="2">
    <source>
        <dbReference type="ARBA" id="ARBA00022771"/>
    </source>
</evidence>
<reference evidence="6" key="1">
    <citation type="submission" date="2022-04" db="EMBL/GenBank/DDBJ databases">
        <title>A functionally conserved STORR gene fusion in Papaver species that diverged 16.8 million years ago.</title>
        <authorList>
            <person name="Catania T."/>
        </authorList>
    </citation>
    <scope>NUCLEOTIDE SEQUENCE</scope>
    <source>
        <strain evidence="6">S-188037</strain>
    </source>
</reference>
<evidence type="ECO:0000256" key="3">
    <source>
        <dbReference type="ARBA" id="ARBA00022833"/>
    </source>
</evidence>
<feature type="non-terminal residue" evidence="6">
    <location>
        <position position="111"/>
    </location>
</feature>
<dbReference type="PROSITE" id="PS50178">
    <property type="entry name" value="ZF_FYVE"/>
    <property type="match status" value="1"/>
</dbReference>
<evidence type="ECO:0000313" key="7">
    <source>
        <dbReference type="Proteomes" id="UP001202328"/>
    </source>
</evidence>
<dbReference type="GO" id="GO:0035091">
    <property type="term" value="F:phosphatidylinositol binding"/>
    <property type="evidence" value="ECO:0007669"/>
    <property type="project" value="TreeGrafter"/>
</dbReference>